<gene>
    <name evidence="2" type="ORF">SAMN05216552_10105</name>
</gene>
<evidence type="ECO:0000313" key="2">
    <source>
        <dbReference type="EMBL" id="SFU79453.1"/>
    </source>
</evidence>
<dbReference type="PANTHER" id="PTHR33525:SF4">
    <property type="entry name" value="CYCLIC DI-GMP PHOSPHODIESTERASE CDGJ"/>
    <property type="match status" value="1"/>
</dbReference>
<feature type="domain" description="HDOD" evidence="1">
    <location>
        <begin position="198"/>
        <end position="391"/>
    </location>
</feature>
<dbReference type="EMBL" id="FPBO01000010">
    <property type="protein sequence ID" value="SFU79453.1"/>
    <property type="molecule type" value="Genomic_DNA"/>
</dbReference>
<name>A0A1I7J2Q1_9BURK</name>
<dbReference type="Pfam" id="PF08668">
    <property type="entry name" value="HDOD"/>
    <property type="match status" value="1"/>
</dbReference>
<dbReference type="STRING" id="1035707.SAMN05216552_10105"/>
<dbReference type="SUPFAM" id="SSF109604">
    <property type="entry name" value="HD-domain/PDEase-like"/>
    <property type="match status" value="1"/>
</dbReference>
<dbReference type="PROSITE" id="PS51833">
    <property type="entry name" value="HDOD"/>
    <property type="match status" value="1"/>
</dbReference>
<dbReference type="Proteomes" id="UP000199391">
    <property type="component" value="Unassembled WGS sequence"/>
</dbReference>
<proteinExistence type="predicted"/>
<dbReference type="InterPro" id="IPR013976">
    <property type="entry name" value="HDOD"/>
</dbReference>
<dbReference type="Gene3D" id="1.10.3210.10">
    <property type="entry name" value="Hypothetical protein af1432"/>
    <property type="match status" value="1"/>
</dbReference>
<evidence type="ECO:0000259" key="1">
    <source>
        <dbReference type="PROSITE" id="PS51833"/>
    </source>
</evidence>
<keyword evidence="3" id="KW-1185">Reference proteome</keyword>
<organism evidence="2 3">
    <name type="scientific">Pseudoduganella namucuonensis</name>
    <dbReference type="NCBI Taxonomy" id="1035707"/>
    <lineage>
        <taxon>Bacteria</taxon>
        <taxon>Pseudomonadati</taxon>
        <taxon>Pseudomonadota</taxon>
        <taxon>Betaproteobacteria</taxon>
        <taxon>Burkholderiales</taxon>
        <taxon>Oxalobacteraceae</taxon>
        <taxon>Telluria group</taxon>
        <taxon>Pseudoduganella</taxon>
    </lineage>
</organism>
<protein>
    <submittedName>
        <fullName evidence="2">EAL and modified HD-GYP domain-containing signal transduction protein</fullName>
    </submittedName>
</protein>
<dbReference type="AlphaFoldDB" id="A0A1I7J2Q1"/>
<evidence type="ECO:0000313" key="3">
    <source>
        <dbReference type="Proteomes" id="UP000199391"/>
    </source>
</evidence>
<dbReference type="PANTHER" id="PTHR33525">
    <property type="match status" value="1"/>
</dbReference>
<accession>A0A1I7J2Q1</accession>
<sequence length="400" mass="42662">MTDTANTEIPMSSSEPSPFPLVGLQAVSNAQNEWVALSFRVPAAPGDALAALLAALAYPDVHAALAPLDYVVSLPDPLALDATHLEQLPPARVVLVVPAAACAEPAVQARCKQLAERGYRVLVDGEAGIHAGRCAIRGMAHDCARELPGPLAMLTMSGPNLARNVGDAARLAEARQAGFDWFSGDYALHPERDGNGGDGTSRKRLLALLGLLARDADSRELEILLKQDPALAYHLLKVVNSAAFAPSSPIHSFGQAINVLGRRQLQRWLQLLLYARQAEDGAANALLPLAAVRAAQMEALVKQRGGDRDQQDMAFVVGVFSLLDVLLDMPMTEIVSALSLDLEVVMALLDRAGALGELLALVERDIADGGALRGLGLDHESWWASQLQAHHWAIQVSRNL</sequence>
<dbReference type="InterPro" id="IPR052340">
    <property type="entry name" value="RNase_Y/CdgJ"/>
</dbReference>
<reference evidence="3" key="1">
    <citation type="submission" date="2016-10" db="EMBL/GenBank/DDBJ databases">
        <authorList>
            <person name="Varghese N."/>
            <person name="Submissions S."/>
        </authorList>
    </citation>
    <scope>NUCLEOTIDE SEQUENCE [LARGE SCALE GENOMIC DNA]</scope>
    <source>
        <strain evidence="3">CGMCC 1.11014</strain>
    </source>
</reference>